<feature type="transmembrane region" description="Helical" evidence="5">
    <location>
        <begin position="414"/>
        <end position="440"/>
    </location>
</feature>
<dbReference type="RefSeq" id="WP_278018032.1">
    <property type="nucleotide sequence ID" value="NZ_JARRRY010000002.1"/>
</dbReference>
<accession>A0ABT6H3N2</accession>
<evidence type="ECO:0000256" key="4">
    <source>
        <dbReference type="PIRNR" id="PIRNR005690"/>
    </source>
</evidence>
<comment type="similarity">
    <text evidence="2 4">Belongs to the GerABKA family.</text>
</comment>
<sequence>MVTRNSKIQNNLQANINEISEKLGWSSDLMIRTFTLKGIGLRVSIIFFEGSIDAHSLETHIIEPLMTFEMPLKYEEQGLLNFLIQHVIQVKAVRMVESMEDAIHEIVNGKTLLVVDDMPLFISADIVKWNEKGLTNPKAQRVTKGPDIAFTENRTTNISLLRKVIKNPDLRIETKSYGKKTSTDVSIVYLDTSVQNEILTEIKKRLDKIELEVVLESNYIEEGLTEESKSIFPLMLNTDRPDVVAAEILEGKIGIIVDGSPFVLVAPAVFIQFFQTPEDYYIQLENNKWLRLFKMILYAVSIVVPGLYVAFTTHHPNLLPIQLLISFVSQREVVPFPTVVEIILLGAMIEAIYEASNRVPQNVVLTISVFGAIVLGQSAVESQLIQPATLVVMSASYIMTSVVPIWVMRNVARYLVLIFIIAGATFGLYGIFLATLIVLFHLCNLRSFGVPYLAPFAPFRVRDQKDGLLRSSIEDVANNFPVFSKEETLQQTEDDNKN</sequence>
<name>A0ABT6H3N2_9BACI</name>
<reference evidence="6 7" key="1">
    <citation type="submission" date="2023-04" db="EMBL/GenBank/DDBJ databases">
        <title>Ectobacillus antri isolated from activated sludge.</title>
        <authorList>
            <person name="Yan P."/>
            <person name="Liu X."/>
        </authorList>
    </citation>
    <scope>NUCLEOTIDE SEQUENCE [LARGE SCALE GENOMIC DNA]</scope>
    <source>
        <strain evidence="6 7">C18H</strain>
    </source>
</reference>
<protein>
    <submittedName>
        <fullName evidence="6">Spore germination protein</fullName>
    </submittedName>
</protein>
<keyword evidence="3 4" id="KW-0472">Membrane</keyword>
<feature type="transmembrane region" description="Helical" evidence="5">
    <location>
        <begin position="295"/>
        <end position="312"/>
    </location>
</feature>
<dbReference type="InterPro" id="IPR004995">
    <property type="entry name" value="Spore_Ger"/>
</dbReference>
<keyword evidence="5" id="KW-0812">Transmembrane</keyword>
<dbReference type="Pfam" id="PF03323">
    <property type="entry name" value="GerA"/>
    <property type="match status" value="1"/>
</dbReference>
<evidence type="ECO:0000256" key="2">
    <source>
        <dbReference type="ARBA" id="ARBA00005278"/>
    </source>
</evidence>
<evidence type="ECO:0000313" key="7">
    <source>
        <dbReference type="Proteomes" id="UP001218246"/>
    </source>
</evidence>
<evidence type="ECO:0000256" key="5">
    <source>
        <dbReference type="SAM" id="Phobius"/>
    </source>
</evidence>
<feature type="transmembrane region" description="Helical" evidence="5">
    <location>
        <begin position="359"/>
        <end position="376"/>
    </location>
</feature>
<keyword evidence="7" id="KW-1185">Reference proteome</keyword>
<gene>
    <name evidence="6" type="ORF">P6P90_06570</name>
</gene>
<evidence type="ECO:0000256" key="3">
    <source>
        <dbReference type="ARBA" id="ARBA00023136"/>
    </source>
</evidence>
<evidence type="ECO:0000256" key="1">
    <source>
        <dbReference type="ARBA" id="ARBA00004141"/>
    </source>
</evidence>
<organism evidence="6 7">
    <name type="scientific">Ectobacillus antri</name>
    <dbReference type="NCBI Taxonomy" id="2486280"/>
    <lineage>
        <taxon>Bacteria</taxon>
        <taxon>Bacillati</taxon>
        <taxon>Bacillota</taxon>
        <taxon>Bacilli</taxon>
        <taxon>Bacillales</taxon>
        <taxon>Bacillaceae</taxon>
        <taxon>Ectobacillus</taxon>
    </lineage>
</organism>
<comment type="subcellular location">
    <subcellularLocation>
        <location evidence="4">Cell membrane</location>
    </subcellularLocation>
    <subcellularLocation>
        <location evidence="1">Membrane</location>
        <topology evidence="1">Multi-pass membrane protein</topology>
    </subcellularLocation>
</comment>
<dbReference type="PIRSF" id="PIRSF005690">
    <property type="entry name" value="GerBA"/>
    <property type="match status" value="1"/>
</dbReference>
<dbReference type="InterPro" id="IPR050768">
    <property type="entry name" value="UPF0353/GerABKA_families"/>
</dbReference>
<keyword evidence="5" id="KW-1133">Transmembrane helix</keyword>
<evidence type="ECO:0000313" key="6">
    <source>
        <dbReference type="EMBL" id="MDG5753640.1"/>
    </source>
</evidence>
<dbReference type="PANTHER" id="PTHR22550:SF5">
    <property type="entry name" value="LEUCINE ZIPPER PROTEIN 4"/>
    <property type="match status" value="1"/>
</dbReference>
<comment type="caution">
    <text evidence="6">The sequence shown here is derived from an EMBL/GenBank/DDBJ whole genome shotgun (WGS) entry which is preliminary data.</text>
</comment>
<dbReference type="EMBL" id="JARULN010000003">
    <property type="protein sequence ID" value="MDG5753640.1"/>
    <property type="molecule type" value="Genomic_DNA"/>
</dbReference>
<feature type="transmembrane region" description="Helical" evidence="5">
    <location>
        <begin position="333"/>
        <end position="353"/>
    </location>
</feature>
<dbReference type="PANTHER" id="PTHR22550">
    <property type="entry name" value="SPORE GERMINATION PROTEIN"/>
    <property type="match status" value="1"/>
</dbReference>
<proteinExistence type="inferred from homology"/>
<dbReference type="Proteomes" id="UP001218246">
    <property type="component" value="Unassembled WGS sequence"/>
</dbReference>
<feature type="transmembrane region" description="Helical" evidence="5">
    <location>
        <begin position="388"/>
        <end position="408"/>
    </location>
</feature>